<comment type="caution">
    <text evidence="2">The sequence shown here is derived from an EMBL/GenBank/DDBJ whole genome shotgun (WGS) entry which is preliminary data.</text>
</comment>
<accession>A0A0D6PCI3</accession>
<keyword evidence="1" id="KW-0472">Membrane</keyword>
<evidence type="ECO:0000313" key="2">
    <source>
        <dbReference type="EMBL" id="GAN79066.1"/>
    </source>
</evidence>
<keyword evidence="1" id="KW-0812">Transmembrane</keyword>
<dbReference type="RefSeq" id="WP_139284881.1">
    <property type="nucleotide sequence ID" value="NZ_BANC01000016.1"/>
</dbReference>
<dbReference type="Proteomes" id="UP000032668">
    <property type="component" value="Unassembled WGS sequence"/>
</dbReference>
<evidence type="ECO:0000313" key="3">
    <source>
        <dbReference type="Proteomes" id="UP000032668"/>
    </source>
</evidence>
<dbReference type="EMBL" id="BANC01000016">
    <property type="protein sequence ID" value="GAN79066.1"/>
    <property type="molecule type" value="Genomic_DNA"/>
</dbReference>
<feature type="transmembrane region" description="Helical" evidence="1">
    <location>
        <begin position="40"/>
        <end position="60"/>
    </location>
</feature>
<reference evidence="2 3" key="1">
    <citation type="submission" date="2012-11" db="EMBL/GenBank/DDBJ databases">
        <title>Whole genome sequence of Acidocella aminolytica 101 = DSM 11237.</title>
        <authorList>
            <person name="Azuma Y."/>
            <person name="Higashiura N."/>
            <person name="Hirakawa H."/>
            <person name="Matsushita K."/>
        </authorList>
    </citation>
    <scope>NUCLEOTIDE SEQUENCE [LARGE SCALE GENOMIC DNA]</scope>
    <source>
        <strain evidence="3">101 / DSM 11237</strain>
    </source>
</reference>
<dbReference type="STRING" id="1120923.SAMN02746095_02271"/>
<name>A0A0D6PCI3_9PROT</name>
<protein>
    <submittedName>
        <fullName evidence="2">Uncharacterized protein</fullName>
    </submittedName>
</protein>
<keyword evidence="3" id="KW-1185">Reference proteome</keyword>
<organism evidence="2 3">
    <name type="scientific">Acidocella aminolytica 101 = DSM 11237</name>
    <dbReference type="NCBI Taxonomy" id="1120923"/>
    <lineage>
        <taxon>Bacteria</taxon>
        <taxon>Pseudomonadati</taxon>
        <taxon>Pseudomonadota</taxon>
        <taxon>Alphaproteobacteria</taxon>
        <taxon>Acetobacterales</taxon>
        <taxon>Acidocellaceae</taxon>
        <taxon>Acidocella</taxon>
    </lineage>
</organism>
<proteinExistence type="predicted"/>
<sequence length="62" mass="7058">MKFTPTVWDSLCLVLVLWADLLLAALYHPKITDFLDFLKLDAVFACLVWLPLRALGLALGRR</sequence>
<evidence type="ECO:0000256" key="1">
    <source>
        <dbReference type="SAM" id="Phobius"/>
    </source>
</evidence>
<dbReference type="AlphaFoldDB" id="A0A0D6PCI3"/>
<keyword evidence="1" id="KW-1133">Transmembrane helix</keyword>
<gene>
    <name evidence="2" type="ORF">Aam_016_036</name>
</gene>